<dbReference type="InterPro" id="IPR002771">
    <property type="entry name" value="Multi_antbiot-R_MarC"/>
</dbReference>
<dbReference type="PANTHER" id="PTHR33508">
    <property type="entry name" value="UPF0056 MEMBRANE PROTEIN YHCE"/>
    <property type="match status" value="1"/>
</dbReference>
<comment type="caution">
    <text evidence="7">Lacks conserved residue(s) required for the propagation of feature annotation.</text>
</comment>
<evidence type="ECO:0000256" key="7">
    <source>
        <dbReference type="RuleBase" id="RU362048"/>
    </source>
</evidence>
<evidence type="ECO:0000313" key="8">
    <source>
        <dbReference type="EMBL" id="MFC6998654.1"/>
    </source>
</evidence>
<evidence type="ECO:0000256" key="4">
    <source>
        <dbReference type="ARBA" id="ARBA00022692"/>
    </source>
</evidence>
<gene>
    <name evidence="8" type="ORF">ACFQHR_13530</name>
</gene>
<evidence type="ECO:0000256" key="1">
    <source>
        <dbReference type="ARBA" id="ARBA00004651"/>
    </source>
</evidence>
<evidence type="ECO:0000256" key="6">
    <source>
        <dbReference type="ARBA" id="ARBA00023136"/>
    </source>
</evidence>
<dbReference type="Pfam" id="PF01914">
    <property type="entry name" value="MarC"/>
    <property type="match status" value="1"/>
</dbReference>
<evidence type="ECO:0000256" key="2">
    <source>
        <dbReference type="ARBA" id="ARBA00009784"/>
    </source>
</evidence>
<feature type="transmembrane region" description="Helical" evidence="7">
    <location>
        <begin position="183"/>
        <end position="204"/>
    </location>
</feature>
<keyword evidence="5 7" id="KW-1133">Transmembrane helix</keyword>
<dbReference type="Proteomes" id="UP001596405">
    <property type="component" value="Unassembled WGS sequence"/>
</dbReference>
<evidence type="ECO:0000256" key="5">
    <source>
        <dbReference type="ARBA" id="ARBA00022989"/>
    </source>
</evidence>
<organism evidence="8 9">
    <name type="scientific">Rufibacter roseus</name>
    <dbReference type="NCBI Taxonomy" id="1567108"/>
    <lineage>
        <taxon>Bacteria</taxon>
        <taxon>Pseudomonadati</taxon>
        <taxon>Bacteroidota</taxon>
        <taxon>Cytophagia</taxon>
        <taxon>Cytophagales</taxon>
        <taxon>Hymenobacteraceae</taxon>
        <taxon>Rufibacter</taxon>
    </lineage>
</organism>
<accession>A0ABW2DPR5</accession>
<dbReference type="RefSeq" id="WP_066625739.1">
    <property type="nucleotide sequence ID" value="NZ_JBHSYQ010000006.1"/>
</dbReference>
<dbReference type="NCBIfam" id="TIGR00427">
    <property type="entry name" value="NAAT family transporter"/>
    <property type="match status" value="1"/>
</dbReference>
<name>A0ABW2DPR5_9BACT</name>
<keyword evidence="3" id="KW-1003">Cell membrane</keyword>
<evidence type="ECO:0000313" key="9">
    <source>
        <dbReference type="Proteomes" id="UP001596405"/>
    </source>
</evidence>
<dbReference type="EMBL" id="JBHSYQ010000006">
    <property type="protein sequence ID" value="MFC6998654.1"/>
    <property type="molecule type" value="Genomic_DNA"/>
</dbReference>
<dbReference type="PANTHER" id="PTHR33508:SF1">
    <property type="entry name" value="UPF0056 MEMBRANE PROTEIN YHCE"/>
    <property type="match status" value="1"/>
</dbReference>
<feature type="transmembrane region" description="Helical" evidence="7">
    <location>
        <begin position="6"/>
        <end position="28"/>
    </location>
</feature>
<feature type="transmembrane region" description="Helical" evidence="7">
    <location>
        <begin position="40"/>
        <end position="62"/>
    </location>
</feature>
<feature type="transmembrane region" description="Helical" evidence="7">
    <location>
        <begin position="117"/>
        <end position="135"/>
    </location>
</feature>
<comment type="caution">
    <text evidence="8">The sequence shown here is derived from an EMBL/GenBank/DDBJ whole genome shotgun (WGS) entry which is preliminary data.</text>
</comment>
<evidence type="ECO:0000256" key="3">
    <source>
        <dbReference type="ARBA" id="ARBA00022475"/>
    </source>
</evidence>
<feature type="transmembrane region" description="Helical" evidence="7">
    <location>
        <begin position="142"/>
        <end position="163"/>
    </location>
</feature>
<protein>
    <recommendedName>
        <fullName evidence="7">UPF0056 membrane protein</fullName>
    </recommendedName>
</protein>
<comment type="subcellular location">
    <subcellularLocation>
        <location evidence="1 7">Cell membrane</location>
        <topology evidence="1 7">Multi-pass membrane protein</topology>
    </subcellularLocation>
</comment>
<keyword evidence="9" id="KW-1185">Reference proteome</keyword>
<proteinExistence type="inferred from homology"/>
<keyword evidence="4 7" id="KW-0812">Transmembrane</keyword>
<keyword evidence="6 7" id="KW-0472">Membrane</keyword>
<comment type="similarity">
    <text evidence="2 7">Belongs to the UPF0056 (MarC) family.</text>
</comment>
<reference evidence="9" key="1">
    <citation type="journal article" date="2019" name="Int. J. Syst. Evol. Microbiol.">
        <title>The Global Catalogue of Microorganisms (GCM) 10K type strain sequencing project: providing services to taxonomists for standard genome sequencing and annotation.</title>
        <authorList>
            <consortium name="The Broad Institute Genomics Platform"/>
            <consortium name="The Broad Institute Genome Sequencing Center for Infectious Disease"/>
            <person name="Wu L."/>
            <person name="Ma J."/>
        </authorList>
    </citation>
    <scope>NUCLEOTIDE SEQUENCE [LARGE SCALE GENOMIC DNA]</scope>
    <source>
        <strain evidence="9">CGMCC 4.7393</strain>
    </source>
</reference>
<sequence length="206" mass="22201">MEILLATFSALFSVVNPFGAMPVFLTLTQDDTSERRAQQALKACIFMVLILTVFFIAGQAVLDFFGLRIHDLRIAGGIMIMRAGFELLQPKAEEGKKISKEVVAEGVEKEDISFTPLAMPLLSGPGSIAVVISLFTKSLTIIDMGLTILAIVLLGLVSYLILLFSPRLVMFMGKAGLAALAKIMGFIVLSLGVSFIVTALLALFRS</sequence>